<reference evidence="1 2" key="1">
    <citation type="submission" date="2016-05" db="EMBL/GenBank/DDBJ databases">
        <title>Single-cell genome of chain-forming Candidatus Thiomargarita nelsonii and comparison to other large sulfur-oxidizing bacteria.</title>
        <authorList>
            <person name="Winkel M."/>
            <person name="Salman V."/>
            <person name="Woyke T."/>
            <person name="Schulz-Vogt H."/>
            <person name="Richter M."/>
            <person name="Flood B."/>
            <person name="Bailey J."/>
            <person name="Amann R."/>
            <person name="Mussmann M."/>
        </authorList>
    </citation>
    <scope>NUCLEOTIDE SEQUENCE [LARGE SCALE GENOMIC DNA]</scope>
    <source>
        <strain evidence="1 2">THI036</strain>
    </source>
</reference>
<proteinExistence type="predicted"/>
<protein>
    <submittedName>
        <fullName evidence="1">Secreted protein</fullName>
    </submittedName>
</protein>
<dbReference type="Proteomes" id="UP000076962">
    <property type="component" value="Unassembled WGS sequence"/>
</dbReference>
<gene>
    <name evidence="1" type="ORF">THIOM_000539</name>
</gene>
<dbReference type="EMBL" id="LUTY01000253">
    <property type="protein sequence ID" value="OAD23625.1"/>
    <property type="molecule type" value="Genomic_DNA"/>
</dbReference>
<evidence type="ECO:0000313" key="1">
    <source>
        <dbReference type="EMBL" id="OAD23625.1"/>
    </source>
</evidence>
<sequence>MKLKWFIWIITLCSLVPGSVNDLFAQAPWLSVEQEEQLKLAKIYNNQVVEYYQQGLSKKALPLAKKVF</sequence>
<dbReference type="AlphaFoldDB" id="A0A176S6G6"/>
<comment type="caution">
    <text evidence="1">The sequence shown here is derived from an EMBL/GenBank/DDBJ whole genome shotgun (WGS) entry which is preliminary data.</text>
</comment>
<feature type="non-terminal residue" evidence="1">
    <location>
        <position position="68"/>
    </location>
</feature>
<evidence type="ECO:0000313" key="2">
    <source>
        <dbReference type="Proteomes" id="UP000076962"/>
    </source>
</evidence>
<organism evidence="1 2">
    <name type="scientific">Candidatus Thiomargarita nelsonii</name>
    <dbReference type="NCBI Taxonomy" id="1003181"/>
    <lineage>
        <taxon>Bacteria</taxon>
        <taxon>Pseudomonadati</taxon>
        <taxon>Pseudomonadota</taxon>
        <taxon>Gammaproteobacteria</taxon>
        <taxon>Thiotrichales</taxon>
        <taxon>Thiotrichaceae</taxon>
        <taxon>Thiomargarita</taxon>
    </lineage>
</organism>
<keyword evidence="2" id="KW-1185">Reference proteome</keyword>
<accession>A0A176S6G6</accession>
<name>A0A176S6G6_9GAMM</name>